<evidence type="ECO:0000256" key="3">
    <source>
        <dbReference type="ARBA" id="ARBA00022989"/>
    </source>
</evidence>
<evidence type="ECO:0000256" key="2">
    <source>
        <dbReference type="ARBA" id="ARBA00022692"/>
    </source>
</evidence>
<protein>
    <submittedName>
        <fullName evidence="7">17243_t:CDS:1</fullName>
    </submittedName>
</protein>
<name>A0A9N9CCD0_9GLOM</name>
<dbReference type="PANTHER" id="PTHR23291:SF50">
    <property type="entry name" value="PROTEIN LIFEGUARD 4"/>
    <property type="match status" value="1"/>
</dbReference>
<feature type="transmembrane region" description="Helical" evidence="5">
    <location>
        <begin position="72"/>
        <end position="94"/>
    </location>
</feature>
<comment type="similarity">
    <text evidence="5">Belongs to the BI1 family.</text>
</comment>
<proteinExistence type="inferred from homology"/>
<organism evidence="7 8">
    <name type="scientific">Dentiscutata erythropus</name>
    <dbReference type="NCBI Taxonomy" id="1348616"/>
    <lineage>
        <taxon>Eukaryota</taxon>
        <taxon>Fungi</taxon>
        <taxon>Fungi incertae sedis</taxon>
        <taxon>Mucoromycota</taxon>
        <taxon>Glomeromycotina</taxon>
        <taxon>Glomeromycetes</taxon>
        <taxon>Diversisporales</taxon>
        <taxon>Gigasporaceae</taxon>
        <taxon>Dentiscutata</taxon>
    </lineage>
</organism>
<comment type="subcellular location">
    <subcellularLocation>
        <location evidence="1">Membrane</location>
        <topology evidence="1">Multi-pass membrane protein</topology>
    </subcellularLocation>
</comment>
<evidence type="ECO:0000313" key="7">
    <source>
        <dbReference type="EMBL" id="CAG8596187.1"/>
    </source>
</evidence>
<dbReference type="PANTHER" id="PTHR23291">
    <property type="entry name" value="BAX INHIBITOR-RELATED"/>
    <property type="match status" value="1"/>
</dbReference>
<evidence type="ECO:0000256" key="6">
    <source>
        <dbReference type="SAM" id="MobiDB-lite"/>
    </source>
</evidence>
<dbReference type="GO" id="GO:0016020">
    <property type="term" value="C:membrane"/>
    <property type="evidence" value="ECO:0007669"/>
    <property type="project" value="UniProtKB-SubCell"/>
</dbReference>
<feature type="non-terminal residue" evidence="7">
    <location>
        <position position="245"/>
    </location>
</feature>
<sequence>MQQQTYNGLPPTYTESRAERKTSDGSESCGWEYNSRIYNGYNGYNAKVSECDLKVRMASVAALMMYNSSVKYWVQSHGWAIYVASALTFILLFALQINHRSYPNNYLLLAAFTIAESYTIGTVVTYYNYFVVLRSLVVTSGLFIGIVLYTMQSKYDFYGLYPLLYDGLLFVLGITITGIYMPFGGVFDFIFTILTIALFCGFVAFDTFVILTTKHPEDYILAAVELYLDFINIFLRILKVLNNNS</sequence>
<comment type="caution">
    <text evidence="7">The sequence shown here is derived from an EMBL/GenBank/DDBJ whole genome shotgun (WGS) entry which is preliminary data.</text>
</comment>
<gene>
    <name evidence="7" type="ORF">DERYTH_LOCUS7405</name>
</gene>
<evidence type="ECO:0000256" key="4">
    <source>
        <dbReference type="ARBA" id="ARBA00023136"/>
    </source>
</evidence>
<keyword evidence="2 5" id="KW-0812">Transmembrane</keyword>
<feature type="region of interest" description="Disordered" evidence="6">
    <location>
        <begin position="1"/>
        <end position="28"/>
    </location>
</feature>
<evidence type="ECO:0000256" key="1">
    <source>
        <dbReference type="ARBA" id="ARBA00004141"/>
    </source>
</evidence>
<keyword evidence="3 5" id="KW-1133">Transmembrane helix</keyword>
<dbReference type="EMBL" id="CAJVPY010003603">
    <property type="protein sequence ID" value="CAG8596187.1"/>
    <property type="molecule type" value="Genomic_DNA"/>
</dbReference>
<feature type="transmembrane region" description="Helical" evidence="5">
    <location>
        <begin position="163"/>
        <end position="183"/>
    </location>
</feature>
<dbReference type="OrthoDB" id="7933078at2759"/>
<keyword evidence="4 5" id="KW-0472">Membrane</keyword>
<reference evidence="7" key="1">
    <citation type="submission" date="2021-06" db="EMBL/GenBank/DDBJ databases">
        <authorList>
            <person name="Kallberg Y."/>
            <person name="Tangrot J."/>
            <person name="Rosling A."/>
        </authorList>
    </citation>
    <scope>NUCLEOTIDE SEQUENCE</scope>
    <source>
        <strain evidence="7">MA453B</strain>
    </source>
</reference>
<dbReference type="AlphaFoldDB" id="A0A9N9CCD0"/>
<feature type="transmembrane region" description="Helical" evidence="5">
    <location>
        <begin position="106"/>
        <end position="127"/>
    </location>
</feature>
<feature type="transmembrane region" description="Helical" evidence="5">
    <location>
        <begin position="133"/>
        <end position="151"/>
    </location>
</feature>
<keyword evidence="8" id="KW-1185">Reference proteome</keyword>
<dbReference type="Pfam" id="PF01027">
    <property type="entry name" value="Bax1-I"/>
    <property type="match status" value="1"/>
</dbReference>
<evidence type="ECO:0000256" key="5">
    <source>
        <dbReference type="RuleBase" id="RU004379"/>
    </source>
</evidence>
<evidence type="ECO:0000313" key="8">
    <source>
        <dbReference type="Proteomes" id="UP000789405"/>
    </source>
</evidence>
<dbReference type="InterPro" id="IPR006214">
    <property type="entry name" value="Bax_inhibitor_1-related"/>
</dbReference>
<dbReference type="Proteomes" id="UP000789405">
    <property type="component" value="Unassembled WGS sequence"/>
</dbReference>
<feature type="transmembrane region" description="Helical" evidence="5">
    <location>
        <begin position="189"/>
        <end position="212"/>
    </location>
</feature>
<accession>A0A9N9CCD0</accession>